<dbReference type="CDD" id="cd05379">
    <property type="entry name" value="CAP_bacterial"/>
    <property type="match status" value="1"/>
</dbReference>
<gene>
    <name evidence="3" type="ORF">DAERI_050121</name>
</gene>
<proteinExistence type="predicted"/>
<dbReference type="SUPFAM" id="SSF49373">
    <property type="entry name" value="Invasin/intimin cell-adhesion fragments"/>
    <property type="match status" value="1"/>
</dbReference>
<dbReference type="Gene3D" id="2.60.40.1080">
    <property type="match status" value="1"/>
</dbReference>
<accession>A0A2I9CUS2</accession>
<dbReference type="InterPro" id="IPR014044">
    <property type="entry name" value="CAP_dom"/>
</dbReference>
<name>A0A2I9CUS2_9DEIO</name>
<dbReference type="PANTHER" id="PTHR31157">
    <property type="entry name" value="SCP DOMAIN-CONTAINING PROTEIN"/>
    <property type="match status" value="1"/>
</dbReference>
<evidence type="ECO:0000313" key="3">
    <source>
        <dbReference type="EMBL" id="GBF05612.1"/>
    </source>
</evidence>
<feature type="signal peptide" evidence="1">
    <location>
        <begin position="1"/>
        <end position="18"/>
    </location>
</feature>
<comment type="caution">
    <text evidence="3">The sequence shown here is derived from an EMBL/GenBank/DDBJ whole genome shotgun (WGS) entry which is preliminary data.</text>
</comment>
<dbReference type="PROSITE" id="PS51257">
    <property type="entry name" value="PROKAR_LIPOPROTEIN"/>
    <property type="match status" value="1"/>
</dbReference>
<dbReference type="Pfam" id="PF00188">
    <property type="entry name" value="CAP"/>
    <property type="match status" value="1"/>
</dbReference>
<dbReference type="Proteomes" id="UP000236569">
    <property type="component" value="Unassembled WGS sequence"/>
</dbReference>
<organism evidence="3 4">
    <name type="scientific">Deinococcus aerius</name>
    <dbReference type="NCBI Taxonomy" id="200253"/>
    <lineage>
        <taxon>Bacteria</taxon>
        <taxon>Thermotogati</taxon>
        <taxon>Deinococcota</taxon>
        <taxon>Deinococci</taxon>
        <taxon>Deinococcales</taxon>
        <taxon>Deinococcaceae</taxon>
        <taxon>Deinococcus</taxon>
    </lineage>
</organism>
<sequence>MKSQSLLILLGSATLLLAACGQTPGPTATAAEQRLSTSADAAGITPLAVTPIALTVGQTYQINVYYGGQPVTPALVTWTSSNAAVATVDQYGLVTARGAGTATVRVALRSNPASFLDFPVNVSKAATAPAPTPTTGTGPSAYEQRVLDLTNQARAQARTCGTQSFPAAAPLTYNAALRTAAYNHSKDMAVRGFFSHTNPDGLSPFDRMRAAGYTNFTAAGENIAAGQSTPEQVVAGWLQSPGHCANIMNAAYRDLGVGYYAGGSYRSYWTQNFGRR</sequence>
<dbReference type="InterPro" id="IPR008964">
    <property type="entry name" value="Invasin/intimin_cell_adhesion"/>
</dbReference>
<evidence type="ECO:0000256" key="1">
    <source>
        <dbReference type="SAM" id="SignalP"/>
    </source>
</evidence>
<dbReference type="RefSeq" id="WP_165794136.1">
    <property type="nucleotide sequence ID" value="NZ_BFAG01000005.1"/>
</dbReference>
<dbReference type="AlphaFoldDB" id="A0A2I9CUS2"/>
<dbReference type="Gene3D" id="3.40.33.10">
    <property type="entry name" value="CAP"/>
    <property type="match status" value="1"/>
</dbReference>
<protein>
    <submittedName>
        <fullName evidence="3">SCP/PR1 domain</fullName>
    </submittedName>
</protein>
<dbReference type="InterPro" id="IPR035940">
    <property type="entry name" value="CAP_sf"/>
</dbReference>
<feature type="chain" id="PRO_5014394858" evidence="1">
    <location>
        <begin position="19"/>
        <end position="276"/>
    </location>
</feature>
<evidence type="ECO:0000313" key="4">
    <source>
        <dbReference type="Proteomes" id="UP000236569"/>
    </source>
</evidence>
<dbReference type="EMBL" id="BFAG01000005">
    <property type="protein sequence ID" value="GBF05612.1"/>
    <property type="molecule type" value="Genomic_DNA"/>
</dbReference>
<dbReference type="Pfam" id="PF02368">
    <property type="entry name" value="Big_2"/>
    <property type="match status" value="1"/>
</dbReference>
<keyword evidence="1" id="KW-0732">Signal</keyword>
<dbReference type="SMART" id="SM00635">
    <property type="entry name" value="BID_2"/>
    <property type="match status" value="1"/>
</dbReference>
<reference evidence="4" key="1">
    <citation type="submission" date="2018-01" db="EMBL/GenBank/DDBJ databases">
        <title>Draft Genome Sequence of the Radioresistant Bacterium Deinococcus aerius TR0125, Isolated from the Higher Atmosphere above Japan.</title>
        <authorList>
            <person name="Satoh K."/>
            <person name="Arai H."/>
            <person name="Sanzen T."/>
            <person name="Kawaguchi Y."/>
            <person name="Hayashi H."/>
            <person name="Yokobori S."/>
            <person name="Yamagishi A."/>
            <person name="Oono Y."/>
            <person name="Narumi I."/>
        </authorList>
    </citation>
    <scope>NUCLEOTIDE SEQUENCE [LARGE SCALE GENOMIC DNA]</scope>
    <source>
        <strain evidence="4">TR0125</strain>
    </source>
</reference>
<evidence type="ECO:0000259" key="2">
    <source>
        <dbReference type="SMART" id="SM00635"/>
    </source>
</evidence>
<dbReference type="SUPFAM" id="SSF55797">
    <property type="entry name" value="PR-1-like"/>
    <property type="match status" value="1"/>
</dbReference>
<dbReference type="PANTHER" id="PTHR31157:SF1">
    <property type="entry name" value="SCP DOMAIN-CONTAINING PROTEIN"/>
    <property type="match status" value="1"/>
</dbReference>
<feature type="domain" description="BIG2" evidence="2">
    <location>
        <begin position="43"/>
        <end position="117"/>
    </location>
</feature>
<keyword evidence="4" id="KW-1185">Reference proteome</keyword>
<dbReference type="InterPro" id="IPR003343">
    <property type="entry name" value="Big_2"/>
</dbReference>